<keyword evidence="1" id="KW-0812">Transmembrane</keyword>
<sequence length="160" mass="17287">MKKFLIVLFCFVQIIQIVLLGIVLSRYSFVDRDLYDVVAAQASHDVLHIASQIGRFDMISMMLSCWGLFIGVAALGGFWTIRGAAVAASEGVAKIEATRVAVTSAETAARVYMEQNAARLFGEVLKARDGPTVDEAAVSVSKADEESAIENAEEMRPGDV</sequence>
<keyword evidence="1" id="KW-1133">Transmembrane helix</keyword>
<feature type="transmembrane region" description="Helical" evidence="1">
    <location>
        <begin position="58"/>
        <end position="81"/>
    </location>
</feature>
<comment type="caution">
    <text evidence="2">The sequence shown here is derived from an EMBL/GenBank/DDBJ whole genome shotgun (WGS) entry which is preliminary data.</text>
</comment>
<keyword evidence="1" id="KW-0472">Membrane</keyword>
<evidence type="ECO:0000313" key="3">
    <source>
        <dbReference type="Proteomes" id="UP001139089"/>
    </source>
</evidence>
<dbReference type="AlphaFoldDB" id="A0A9X1NUA0"/>
<dbReference type="EMBL" id="JAJOZR010000010">
    <property type="protein sequence ID" value="MCD7110573.1"/>
    <property type="molecule type" value="Genomic_DNA"/>
</dbReference>
<accession>A0A9X1NUA0</accession>
<dbReference type="Proteomes" id="UP001139089">
    <property type="component" value="Unassembled WGS sequence"/>
</dbReference>
<protein>
    <submittedName>
        <fullName evidence="2">Uncharacterized protein</fullName>
    </submittedName>
</protein>
<proteinExistence type="predicted"/>
<gene>
    <name evidence="2" type="ORF">LRX75_16180</name>
</gene>
<organism evidence="2 3">
    <name type="scientific">Rhizobium quercicola</name>
    <dbReference type="NCBI Taxonomy" id="2901226"/>
    <lineage>
        <taxon>Bacteria</taxon>
        <taxon>Pseudomonadati</taxon>
        <taxon>Pseudomonadota</taxon>
        <taxon>Alphaproteobacteria</taxon>
        <taxon>Hyphomicrobiales</taxon>
        <taxon>Rhizobiaceae</taxon>
        <taxon>Rhizobium/Agrobacterium group</taxon>
        <taxon>Rhizobium</taxon>
    </lineage>
</organism>
<keyword evidence="3" id="KW-1185">Reference proteome</keyword>
<name>A0A9X1NUA0_9HYPH</name>
<evidence type="ECO:0000313" key="2">
    <source>
        <dbReference type="EMBL" id="MCD7110573.1"/>
    </source>
</evidence>
<reference evidence="2" key="1">
    <citation type="submission" date="2021-12" db="EMBL/GenBank/DDBJ databases">
        <authorList>
            <person name="Li Y."/>
        </authorList>
    </citation>
    <scope>NUCLEOTIDE SEQUENCE</scope>
    <source>
        <strain evidence="2">DKSPLA3</strain>
    </source>
</reference>
<evidence type="ECO:0000256" key="1">
    <source>
        <dbReference type="SAM" id="Phobius"/>
    </source>
</evidence>
<dbReference type="RefSeq" id="WP_231815757.1">
    <property type="nucleotide sequence ID" value="NZ_JAJOZR010000010.1"/>
</dbReference>